<gene>
    <name evidence="1" type="ORF">H8S55_06410</name>
</gene>
<evidence type="ECO:0000313" key="1">
    <source>
        <dbReference type="EMBL" id="MBC5716947.1"/>
    </source>
</evidence>
<accession>A0A8J6J4F0</accession>
<protein>
    <submittedName>
        <fullName evidence="1">Uncharacterized protein</fullName>
    </submittedName>
</protein>
<dbReference type="EMBL" id="JACOPN010000003">
    <property type="protein sequence ID" value="MBC5716947.1"/>
    <property type="molecule type" value="Genomic_DNA"/>
</dbReference>
<sequence>MMTFYAAAGSYQIRNEDGKDMPYIMRLGKLQPVSIPEFSIWSMLLWDVLTHDELRKKYFEKMEEVKLDPSGFEKALEMLVKRKLIIKGVGYTGADALYNMLYDTYVIPLRGVQGTRRLLNIAKLLKQGKVNFFEAVYLLQPDKGTEAEQRIMKLVTQTPLSVPELVRCFENDVRDVSSADKVISAIYTEESDNQARLNNACSLSNHRQDVLEATTNLYLTRQVILEHA</sequence>
<dbReference type="RefSeq" id="WP_186878266.1">
    <property type="nucleotide sequence ID" value="NZ_JACOPN010000003.1"/>
</dbReference>
<comment type="caution">
    <text evidence="1">The sequence shown here is derived from an EMBL/GenBank/DDBJ whole genome shotgun (WGS) entry which is preliminary data.</text>
</comment>
<organism evidence="1 2">
    <name type="scientific">Flintibacter faecis</name>
    <dbReference type="NCBI Taxonomy" id="2763047"/>
    <lineage>
        <taxon>Bacteria</taxon>
        <taxon>Bacillati</taxon>
        <taxon>Bacillota</taxon>
        <taxon>Clostridia</taxon>
        <taxon>Eubacteriales</taxon>
        <taxon>Flintibacter</taxon>
    </lineage>
</organism>
<name>A0A8J6J4F0_9FIRM</name>
<evidence type="ECO:0000313" key="2">
    <source>
        <dbReference type="Proteomes" id="UP000602260"/>
    </source>
</evidence>
<keyword evidence="2" id="KW-1185">Reference proteome</keyword>
<proteinExistence type="predicted"/>
<reference evidence="1" key="1">
    <citation type="submission" date="2020-08" db="EMBL/GenBank/DDBJ databases">
        <title>Genome public.</title>
        <authorList>
            <person name="Liu C."/>
            <person name="Sun Q."/>
        </authorList>
    </citation>
    <scope>NUCLEOTIDE SEQUENCE</scope>
    <source>
        <strain evidence="1">BX5</strain>
    </source>
</reference>
<dbReference type="Proteomes" id="UP000602260">
    <property type="component" value="Unassembled WGS sequence"/>
</dbReference>
<dbReference type="AlphaFoldDB" id="A0A8J6J4F0"/>